<feature type="compositionally biased region" description="Basic and acidic residues" evidence="1">
    <location>
        <begin position="325"/>
        <end position="334"/>
    </location>
</feature>
<proteinExistence type="predicted"/>
<comment type="caution">
    <text evidence="2">The sequence shown here is derived from an EMBL/GenBank/DDBJ whole genome shotgun (WGS) entry which is preliminary data.</text>
</comment>
<sequence>MKSDPVLYDANKPEHGEEGGKKLRVVAASADTATRGIIFIFHGGLLFTLSLSLHQHNSRYHIKQYIRFYLLKTLLYPSGHSFLTPHSLRAHGHLYHSPFKMSTDSGYCSLQSSPYYKELQNGYFTAVPDVSSASSFSASDSPVSLQSFQTGTPPGSISDILETRKEAKEILLIYRTTLAELELRRMSGSRKGLQRWVEYWTNTYKPDFARPLCQKIELACPEINRIFREAAQDVYQIINEIDACITSASHQDEVRDLMASMRCRIHRIVSERRVRANQLMEWLRCDIESTPVDIQDKMFDRLKKQVYGLDPSGHYHPNPEDEEREERQERQEREDQVEENQEETIEERLRQQMGLLNMATLPDSLRQVIAVDNARSQWAHYATQGETFAMNNAEGVA</sequence>
<dbReference type="OrthoDB" id="4192742at2759"/>
<accession>D4D9G9</accession>
<reference evidence="3" key="1">
    <citation type="journal article" date="2011" name="Genome Biol.">
        <title>Comparative and functional genomics provide insights into the pathogenicity of dermatophytic fungi.</title>
        <authorList>
            <person name="Burmester A."/>
            <person name="Shelest E."/>
            <person name="Gloeckner G."/>
            <person name="Heddergott C."/>
            <person name="Schindler S."/>
            <person name="Staib P."/>
            <person name="Heidel A."/>
            <person name="Felder M."/>
            <person name="Petzold A."/>
            <person name="Szafranski K."/>
            <person name="Feuermann M."/>
            <person name="Pedruzzi I."/>
            <person name="Priebe S."/>
            <person name="Groth M."/>
            <person name="Winkler R."/>
            <person name="Li W."/>
            <person name="Kniemeyer O."/>
            <person name="Schroeckh V."/>
            <person name="Hertweck C."/>
            <person name="Hube B."/>
            <person name="White T.C."/>
            <person name="Platzer M."/>
            <person name="Guthke R."/>
            <person name="Heitman J."/>
            <person name="Woestemeyer J."/>
            <person name="Zipfel P.F."/>
            <person name="Monod M."/>
            <person name="Brakhage A.A."/>
        </authorList>
    </citation>
    <scope>NUCLEOTIDE SEQUENCE [LARGE SCALE GENOMIC DNA]</scope>
    <source>
        <strain evidence="3">HKI 0517</strain>
    </source>
</reference>
<organism evidence="2 3">
    <name type="scientific">Trichophyton verrucosum (strain HKI 0517)</name>
    <dbReference type="NCBI Taxonomy" id="663202"/>
    <lineage>
        <taxon>Eukaryota</taxon>
        <taxon>Fungi</taxon>
        <taxon>Dikarya</taxon>
        <taxon>Ascomycota</taxon>
        <taxon>Pezizomycotina</taxon>
        <taxon>Eurotiomycetes</taxon>
        <taxon>Eurotiomycetidae</taxon>
        <taxon>Onygenales</taxon>
        <taxon>Arthrodermataceae</taxon>
        <taxon>Trichophyton</taxon>
    </lineage>
</organism>
<keyword evidence="3" id="KW-1185">Reference proteome</keyword>
<feature type="region of interest" description="Disordered" evidence="1">
    <location>
        <begin position="308"/>
        <end position="343"/>
    </location>
</feature>
<dbReference type="RefSeq" id="XP_003022117.1">
    <property type="nucleotide sequence ID" value="XM_003022071.1"/>
</dbReference>
<dbReference type="Proteomes" id="UP000008383">
    <property type="component" value="Unassembled WGS sequence"/>
</dbReference>
<name>D4D9G9_TRIVH</name>
<protein>
    <submittedName>
        <fullName evidence="2">Uncharacterized protein</fullName>
    </submittedName>
</protein>
<dbReference type="HOGENOM" id="CLU_792200_0_0_1"/>
<gene>
    <name evidence="2" type="ORF">TRV_03762</name>
</gene>
<dbReference type="AlphaFoldDB" id="D4D9G9"/>
<dbReference type="EMBL" id="ACYE01000193">
    <property type="protein sequence ID" value="EFE41499.1"/>
    <property type="molecule type" value="Genomic_DNA"/>
</dbReference>
<evidence type="ECO:0000313" key="2">
    <source>
        <dbReference type="EMBL" id="EFE41499.1"/>
    </source>
</evidence>
<dbReference type="KEGG" id="tve:TRV_03762"/>
<evidence type="ECO:0000256" key="1">
    <source>
        <dbReference type="SAM" id="MobiDB-lite"/>
    </source>
</evidence>
<evidence type="ECO:0000313" key="3">
    <source>
        <dbReference type="Proteomes" id="UP000008383"/>
    </source>
</evidence>
<dbReference type="GeneID" id="9579002"/>